<evidence type="ECO:0000313" key="4">
    <source>
        <dbReference type="EnsemblPlants" id="KEH44394"/>
    </source>
</evidence>
<keyword evidence="5" id="KW-1185">Reference proteome</keyword>
<sequence>MKEENEGNTEVDAIVPTTSYTSLRDMMISLPQSSLNGSWNENIPIKNPLLKQAALAYLQPMSIPPDHDFVNNKCFSCCGGADSASCFEWLNCGTLIRAFVGFICGRRRRRRRRRRNTNEEDDGMEDKDHVVE</sequence>
<organism evidence="2 5">
    <name type="scientific">Medicago truncatula</name>
    <name type="common">Barrel medic</name>
    <name type="synonym">Medicago tribuloides</name>
    <dbReference type="NCBI Taxonomy" id="3880"/>
    <lineage>
        <taxon>Eukaryota</taxon>
        <taxon>Viridiplantae</taxon>
        <taxon>Streptophyta</taxon>
        <taxon>Embryophyta</taxon>
        <taxon>Tracheophyta</taxon>
        <taxon>Spermatophyta</taxon>
        <taxon>Magnoliopsida</taxon>
        <taxon>eudicotyledons</taxon>
        <taxon>Gunneridae</taxon>
        <taxon>Pentapetalae</taxon>
        <taxon>rosids</taxon>
        <taxon>fabids</taxon>
        <taxon>Fabales</taxon>
        <taxon>Fabaceae</taxon>
        <taxon>Papilionoideae</taxon>
        <taxon>50 kb inversion clade</taxon>
        <taxon>NPAAA clade</taxon>
        <taxon>Hologalegina</taxon>
        <taxon>IRL clade</taxon>
        <taxon>Trifolieae</taxon>
        <taxon>Medicago</taxon>
    </lineage>
</organism>
<gene>
    <name evidence="2" type="ordered locus">MTR_1g112960</name>
    <name evidence="3" type="ORF">MtrunA17_Chr1g0211381</name>
</gene>
<evidence type="ECO:0000313" key="3">
    <source>
        <dbReference type="EMBL" id="RHN82582.1"/>
    </source>
</evidence>
<evidence type="ECO:0000256" key="1">
    <source>
        <dbReference type="SAM" id="MobiDB-lite"/>
    </source>
</evidence>
<dbReference type="PANTHER" id="PTHR34569:SF12">
    <property type="entry name" value="TRANSMEMBRANE PROTEIN"/>
    <property type="match status" value="1"/>
</dbReference>
<dbReference type="Proteomes" id="UP000002051">
    <property type="component" value="Unassembled WGS sequence"/>
</dbReference>
<feature type="region of interest" description="Disordered" evidence="1">
    <location>
        <begin position="111"/>
        <end position="132"/>
    </location>
</feature>
<dbReference type="Proteomes" id="UP000265566">
    <property type="component" value="Chromosome 1"/>
</dbReference>
<accession>A0A072VQZ7</accession>
<evidence type="ECO:0000313" key="5">
    <source>
        <dbReference type="Proteomes" id="UP000002051"/>
    </source>
</evidence>
<proteinExistence type="predicted"/>
<protein>
    <submittedName>
        <fullName evidence="2 4">Uncharacterized protein</fullName>
    </submittedName>
</protein>
<reference evidence="4" key="3">
    <citation type="submission" date="2015-04" db="UniProtKB">
        <authorList>
            <consortium name="EnsemblPlants"/>
        </authorList>
    </citation>
    <scope>IDENTIFICATION</scope>
    <source>
        <strain evidence="4">cv. Jemalong A17</strain>
    </source>
</reference>
<dbReference type="HOGENOM" id="CLU_1920185_0_0_1"/>
<dbReference type="EnsemblPlants" id="KEH44394">
    <property type="protein sequence ID" value="KEH44394"/>
    <property type="gene ID" value="MTR_1g112960"/>
</dbReference>
<dbReference type="AlphaFoldDB" id="A0A072VQZ7"/>
<dbReference type="EMBL" id="CM001217">
    <property type="protein sequence ID" value="KEH44394.1"/>
    <property type="molecule type" value="Genomic_DNA"/>
</dbReference>
<dbReference type="EMBL" id="PSQE01000001">
    <property type="protein sequence ID" value="RHN82582.1"/>
    <property type="molecule type" value="Genomic_DNA"/>
</dbReference>
<dbReference type="PANTHER" id="PTHR34569">
    <property type="entry name" value="EXPRESSED PROTEIN"/>
    <property type="match status" value="1"/>
</dbReference>
<evidence type="ECO:0000313" key="2">
    <source>
        <dbReference type="EMBL" id="KEH44394.1"/>
    </source>
</evidence>
<reference evidence="3" key="4">
    <citation type="journal article" date="2018" name="Nat. Plants">
        <title>Whole-genome landscape of Medicago truncatula symbiotic genes.</title>
        <authorList>
            <person name="Pecrix Y."/>
            <person name="Gamas P."/>
            <person name="Carrere S."/>
        </authorList>
    </citation>
    <scope>NUCLEOTIDE SEQUENCE</scope>
    <source>
        <tissue evidence="3">Leaves</tissue>
    </source>
</reference>
<name>A0A072VQZ7_MEDTR</name>
<dbReference type="Gramene" id="rna6755">
    <property type="protein sequence ID" value="RHN82582.1"/>
    <property type="gene ID" value="gene6755"/>
</dbReference>
<reference evidence="2 5" key="1">
    <citation type="journal article" date="2011" name="Nature">
        <title>The Medicago genome provides insight into the evolution of rhizobial symbioses.</title>
        <authorList>
            <person name="Young N.D."/>
            <person name="Debelle F."/>
            <person name="Oldroyd G.E."/>
            <person name="Geurts R."/>
            <person name="Cannon S.B."/>
            <person name="Udvardi M.K."/>
            <person name="Benedito V.A."/>
            <person name="Mayer K.F."/>
            <person name="Gouzy J."/>
            <person name="Schoof H."/>
            <person name="Van de Peer Y."/>
            <person name="Proost S."/>
            <person name="Cook D.R."/>
            <person name="Meyers B.C."/>
            <person name="Spannagl M."/>
            <person name="Cheung F."/>
            <person name="De Mita S."/>
            <person name="Krishnakumar V."/>
            <person name="Gundlach H."/>
            <person name="Zhou S."/>
            <person name="Mudge J."/>
            <person name="Bharti A.K."/>
            <person name="Murray J.D."/>
            <person name="Naoumkina M.A."/>
            <person name="Rosen B."/>
            <person name="Silverstein K.A."/>
            <person name="Tang H."/>
            <person name="Rombauts S."/>
            <person name="Zhao P.X."/>
            <person name="Zhou P."/>
            <person name="Barbe V."/>
            <person name="Bardou P."/>
            <person name="Bechner M."/>
            <person name="Bellec A."/>
            <person name="Berger A."/>
            <person name="Berges H."/>
            <person name="Bidwell S."/>
            <person name="Bisseling T."/>
            <person name="Choisne N."/>
            <person name="Couloux A."/>
            <person name="Denny R."/>
            <person name="Deshpande S."/>
            <person name="Dai X."/>
            <person name="Doyle J.J."/>
            <person name="Dudez A.M."/>
            <person name="Farmer A.D."/>
            <person name="Fouteau S."/>
            <person name="Franken C."/>
            <person name="Gibelin C."/>
            <person name="Gish J."/>
            <person name="Goldstein S."/>
            <person name="Gonzalez A.J."/>
            <person name="Green P.J."/>
            <person name="Hallab A."/>
            <person name="Hartog M."/>
            <person name="Hua A."/>
            <person name="Humphray S.J."/>
            <person name="Jeong D.H."/>
            <person name="Jing Y."/>
            <person name="Jocker A."/>
            <person name="Kenton S.M."/>
            <person name="Kim D.J."/>
            <person name="Klee K."/>
            <person name="Lai H."/>
            <person name="Lang C."/>
            <person name="Lin S."/>
            <person name="Macmil S.L."/>
            <person name="Magdelenat G."/>
            <person name="Matthews L."/>
            <person name="McCorrison J."/>
            <person name="Monaghan E.L."/>
            <person name="Mun J.H."/>
            <person name="Najar F.Z."/>
            <person name="Nicholson C."/>
            <person name="Noirot C."/>
            <person name="O'Bleness M."/>
            <person name="Paule C.R."/>
            <person name="Poulain J."/>
            <person name="Prion F."/>
            <person name="Qin B."/>
            <person name="Qu C."/>
            <person name="Retzel E.F."/>
            <person name="Riddle C."/>
            <person name="Sallet E."/>
            <person name="Samain S."/>
            <person name="Samson N."/>
            <person name="Sanders I."/>
            <person name="Saurat O."/>
            <person name="Scarpelli C."/>
            <person name="Schiex T."/>
            <person name="Segurens B."/>
            <person name="Severin A.J."/>
            <person name="Sherrier D.J."/>
            <person name="Shi R."/>
            <person name="Sims S."/>
            <person name="Singer S.R."/>
            <person name="Sinharoy S."/>
            <person name="Sterck L."/>
            <person name="Viollet A."/>
            <person name="Wang B.B."/>
            <person name="Wang K."/>
            <person name="Wang M."/>
            <person name="Wang X."/>
            <person name="Warfsmann J."/>
            <person name="Weissenbach J."/>
            <person name="White D.D."/>
            <person name="White J.D."/>
            <person name="Wiley G.B."/>
            <person name="Wincker P."/>
            <person name="Xing Y."/>
            <person name="Yang L."/>
            <person name="Yao Z."/>
            <person name="Ying F."/>
            <person name="Zhai J."/>
            <person name="Zhou L."/>
            <person name="Zuber A."/>
            <person name="Denarie J."/>
            <person name="Dixon R.A."/>
            <person name="May G.D."/>
            <person name="Schwartz D.C."/>
            <person name="Rogers J."/>
            <person name="Quetier F."/>
            <person name="Town C.D."/>
            <person name="Roe B.A."/>
        </authorList>
    </citation>
    <scope>NUCLEOTIDE SEQUENCE [LARGE SCALE GENOMIC DNA]</scope>
    <source>
        <strain evidence="2">A17</strain>
        <strain evidence="4 5">cv. Jemalong A17</strain>
    </source>
</reference>
<reference evidence="2 5" key="2">
    <citation type="journal article" date="2014" name="BMC Genomics">
        <title>An improved genome release (version Mt4.0) for the model legume Medicago truncatula.</title>
        <authorList>
            <person name="Tang H."/>
            <person name="Krishnakumar V."/>
            <person name="Bidwell S."/>
            <person name="Rosen B."/>
            <person name="Chan A."/>
            <person name="Zhou S."/>
            <person name="Gentzbittel L."/>
            <person name="Childs K.L."/>
            <person name="Yandell M."/>
            <person name="Gundlach H."/>
            <person name="Mayer K.F."/>
            <person name="Schwartz D.C."/>
            <person name="Town C.D."/>
        </authorList>
    </citation>
    <scope>GENOME REANNOTATION</scope>
    <source>
        <strain evidence="2">A17</strain>
        <strain evidence="4 5">cv. Jemalong A17</strain>
    </source>
</reference>